<dbReference type="GO" id="GO:0042597">
    <property type="term" value="C:periplasmic space"/>
    <property type="evidence" value="ECO:0007669"/>
    <property type="project" value="InterPro"/>
</dbReference>
<protein>
    <submittedName>
        <fullName evidence="9">Copper resistance protein CopC</fullName>
    </submittedName>
</protein>
<evidence type="ECO:0000313" key="10">
    <source>
        <dbReference type="Proteomes" id="UP000316639"/>
    </source>
</evidence>
<evidence type="ECO:0000256" key="3">
    <source>
        <dbReference type="ARBA" id="ARBA00022729"/>
    </source>
</evidence>
<dbReference type="GO" id="GO:0046688">
    <property type="term" value="P:response to copper ion"/>
    <property type="evidence" value="ECO:0007669"/>
    <property type="project" value="InterPro"/>
</dbReference>
<dbReference type="GO" id="GO:0005507">
    <property type="term" value="F:copper ion binding"/>
    <property type="evidence" value="ECO:0007669"/>
    <property type="project" value="InterPro"/>
</dbReference>
<feature type="chain" id="PRO_5021837078" evidence="7">
    <location>
        <begin position="27"/>
        <end position="186"/>
    </location>
</feature>
<keyword evidence="6" id="KW-0472">Membrane</keyword>
<evidence type="ECO:0000313" key="9">
    <source>
        <dbReference type="EMBL" id="TWP52690.1"/>
    </source>
</evidence>
<comment type="subcellular location">
    <subcellularLocation>
        <location evidence="1">Cell envelope</location>
    </subcellularLocation>
</comment>
<comment type="caution">
    <text evidence="9">The sequence shown here is derived from an EMBL/GenBank/DDBJ whole genome shotgun (WGS) entry which is preliminary data.</text>
</comment>
<dbReference type="GO" id="GO:0006825">
    <property type="term" value="P:copper ion transport"/>
    <property type="evidence" value="ECO:0007669"/>
    <property type="project" value="InterPro"/>
</dbReference>
<evidence type="ECO:0000256" key="6">
    <source>
        <dbReference type="SAM" id="Phobius"/>
    </source>
</evidence>
<feature type="signal peptide" evidence="7">
    <location>
        <begin position="1"/>
        <end position="26"/>
    </location>
</feature>
<gene>
    <name evidence="9" type="ORF">FKR81_10355</name>
</gene>
<dbReference type="EMBL" id="VOBR01000005">
    <property type="protein sequence ID" value="TWP52690.1"/>
    <property type="molecule type" value="Genomic_DNA"/>
</dbReference>
<dbReference type="OrthoDB" id="3698694at2"/>
<feature type="domain" description="CopC" evidence="8">
    <location>
        <begin position="27"/>
        <end position="118"/>
    </location>
</feature>
<keyword evidence="2" id="KW-0479">Metal-binding</keyword>
<feature type="region of interest" description="Disordered" evidence="5">
    <location>
        <begin position="125"/>
        <end position="157"/>
    </location>
</feature>
<dbReference type="Pfam" id="PF04234">
    <property type="entry name" value="CopC"/>
    <property type="match status" value="1"/>
</dbReference>
<dbReference type="InterPro" id="IPR007348">
    <property type="entry name" value="CopC_dom"/>
</dbReference>
<dbReference type="AlphaFoldDB" id="A0A563EY93"/>
<sequence>MTLRRTATSLLLVIGALAFSAAPASAHTELKSSNPAAGAVLDEAPKQLELTFTEPVTLPADAVQVVSDTGSWTIGTPSVAGAVVTVPVTPSGPAGPHTIKWKVVSEDGDPVSGSIIFALSKPVAAPTSSSAPAPTTTTTEASGTASNTPAPAAQDSDSGLPVWVWVVIGLVVVAAAGGGFLVARRR</sequence>
<dbReference type="InterPro" id="IPR014756">
    <property type="entry name" value="Ig_E-set"/>
</dbReference>
<keyword evidence="4" id="KW-0186">Copper</keyword>
<reference evidence="9 10" key="1">
    <citation type="submission" date="2019-07" db="EMBL/GenBank/DDBJ databases">
        <title>Lentzea xizangensis sp. nov., isolated from Qinghai-Tibetan Plateau Soils.</title>
        <authorList>
            <person name="Huang J."/>
        </authorList>
    </citation>
    <scope>NUCLEOTIDE SEQUENCE [LARGE SCALE GENOMIC DNA]</scope>
    <source>
        <strain evidence="9 10">FXJ1.1311</strain>
    </source>
</reference>
<dbReference type="GO" id="GO:0005886">
    <property type="term" value="C:plasma membrane"/>
    <property type="evidence" value="ECO:0007669"/>
    <property type="project" value="TreeGrafter"/>
</dbReference>
<dbReference type="Proteomes" id="UP000316639">
    <property type="component" value="Unassembled WGS sequence"/>
</dbReference>
<keyword evidence="3 7" id="KW-0732">Signal</keyword>
<evidence type="ECO:0000256" key="7">
    <source>
        <dbReference type="SAM" id="SignalP"/>
    </source>
</evidence>
<dbReference type="RefSeq" id="WP_146350746.1">
    <property type="nucleotide sequence ID" value="NZ_VOBR01000005.1"/>
</dbReference>
<dbReference type="PANTHER" id="PTHR34820">
    <property type="entry name" value="INNER MEMBRANE PROTEIN YEBZ"/>
    <property type="match status" value="1"/>
</dbReference>
<evidence type="ECO:0000256" key="4">
    <source>
        <dbReference type="ARBA" id="ARBA00023008"/>
    </source>
</evidence>
<keyword evidence="6" id="KW-0812">Transmembrane</keyword>
<evidence type="ECO:0000256" key="5">
    <source>
        <dbReference type="SAM" id="MobiDB-lite"/>
    </source>
</evidence>
<evidence type="ECO:0000256" key="2">
    <source>
        <dbReference type="ARBA" id="ARBA00022723"/>
    </source>
</evidence>
<dbReference type="GO" id="GO:0030313">
    <property type="term" value="C:cell envelope"/>
    <property type="evidence" value="ECO:0007669"/>
    <property type="project" value="UniProtKB-SubCell"/>
</dbReference>
<dbReference type="Gene3D" id="2.60.40.1220">
    <property type="match status" value="1"/>
</dbReference>
<dbReference type="PANTHER" id="PTHR34820:SF4">
    <property type="entry name" value="INNER MEMBRANE PROTEIN YEBZ"/>
    <property type="match status" value="1"/>
</dbReference>
<evidence type="ECO:0000256" key="1">
    <source>
        <dbReference type="ARBA" id="ARBA00004196"/>
    </source>
</evidence>
<proteinExistence type="predicted"/>
<keyword evidence="10" id="KW-1185">Reference proteome</keyword>
<feature type="transmembrane region" description="Helical" evidence="6">
    <location>
        <begin position="162"/>
        <end position="183"/>
    </location>
</feature>
<keyword evidence="6" id="KW-1133">Transmembrane helix</keyword>
<dbReference type="InterPro" id="IPR014755">
    <property type="entry name" value="Cu-Rt/internalin_Ig-like"/>
</dbReference>
<name>A0A563EY93_9PSEU</name>
<dbReference type="InterPro" id="IPR032694">
    <property type="entry name" value="CopC/D"/>
</dbReference>
<accession>A0A563EY93</accession>
<dbReference type="SUPFAM" id="SSF81296">
    <property type="entry name" value="E set domains"/>
    <property type="match status" value="1"/>
</dbReference>
<evidence type="ECO:0000259" key="8">
    <source>
        <dbReference type="Pfam" id="PF04234"/>
    </source>
</evidence>
<feature type="compositionally biased region" description="Low complexity" evidence="5">
    <location>
        <begin position="125"/>
        <end position="148"/>
    </location>
</feature>
<organism evidence="9 10">
    <name type="scientific">Lentzea tibetensis</name>
    <dbReference type="NCBI Taxonomy" id="2591470"/>
    <lineage>
        <taxon>Bacteria</taxon>
        <taxon>Bacillati</taxon>
        <taxon>Actinomycetota</taxon>
        <taxon>Actinomycetes</taxon>
        <taxon>Pseudonocardiales</taxon>
        <taxon>Pseudonocardiaceae</taxon>
        <taxon>Lentzea</taxon>
    </lineage>
</organism>